<evidence type="ECO:0000256" key="13">
    <source>
        <dbReference type="ARBA" id="ARBA00022989"/>
    </source>
</evidence>
<evidence type="ECO:0000256" key="6">
    <source>
        <dbReference type="ARBA" id="ARBA00012557"/>
    </source>
</evidence>
<dbReference type="PANTHER" id="PTHR23033:SF14">
    <property type="entry name" value="GLYCOPROTEIN-N-ACETYLGALACTOSAMINE 3-BETA-GALACTOSYLTRANSFERASE 1-RELATED"/>
    <property type="match status" value="1"/>
</dbReference>
<comment type="function">
    <text evidence="22">Glycosyltransferase that generates the core 1 O-glycan Gal-beta1-3GalNAc-alpha1-Ser/Thr (T antigen), which is a precursor for many extended O-glycans in glycoproteins.</text>
</comment>
<reference evidence="25" key="1">
    <citation type="submission" date="2023-07" db="EMBL/GenBank/DDBJ databases">
        <title>Chromosome-level genome assembly of Artemia franciscana.</title>
        <authorList>
            <person name="Jo E."/>
        </authorList>
    </citation>
    <scope>NUCLEOTIDE SEQUENCE</scope>
    <source>
        <tissue evidence="25">Whole body</tissue>
    </source>
</reference>
<evidence type="ECO:0000313" key="25">
    <source>
        <dbReference type="EMBL" id="KAK2719736.1"/>
    </source>
</evidence>
<gene>
    <name evidence="25" type="ORF">QYM36_005270</name>
</gene>
<feature type="domain" description="Fringe-like glycosyltransferase" evidence="24">
    <location>
        <begin position="117"/>
        <end position="284"/>
    </location>
</feature>
<comment type="pathway">
    <text evidence="3">Protein modification; protein glycosylation.</text>
</comment>
<keyword evidence="10" id="KW-0479">Metal-binding</keyword>
<evidence type="ECO:0000256" key="19">
    <source>
        <dbReference type="ARBA" id="ARBA00041226"/>
    </source>
</evidence>
<proteinExistence type="inferred from homology"/>
<keyword evidence="8" id="KW-0808">Transferase</keyword>
<dbReference type="GO" id="GO:0016263">
    <property type="term" value="F:glycoprotein-N-acetylgalactosamine 3-beta-galactosyltransferase activity"/>
    <property type="evidence" value="ECO:0007669"/>
    <property type="project" value="UniProtKB-EC"/>
</dbReference>
<comment type="caution">
    <text evidence="25">The sequence shown here is derived from an EMBL/GenBank/DDBJ whole genome shotgun (WGS) entry which is preliminary data.</text>
</comment>
<evidence type="ECO:0000256" key="3">
    <source>
        <dbReference type="ARBA" id="ARBA00004922"/>
    </source>
</evidence>
<dbReference type="AlphaFoldDB" id="A0AA88I4M2"/>
<evidence type="ECO:0000256" key="8">
    <source>
        <dbReference type="ARBA" id="ARBA00022679"/>
    </source>
</evidence>
<evidence type="ECO:0000313" key="26">
    <source>
        <dbReference type="Proteomes" id="UP001187531"/>
    </source>
</evidence>
<sequence>FSLVRDASADSDMIPYRWIVISRSRPLCSAVISLLVGVCIGLFVTISIVDTSKTNNFEKAKKSYHGAMARLAEKVHQLQQVQPFIDFPKGLKDSAENTPDNSVSEHLYENVRLLCWILTGAKNHQKKAIHVKATWGKRCNILLFVSSKEDSSLPTIAFRVPDTKTHLWGKTKEAFKFIYNNYSDKADWFFKADDDTFAIPENARYLLSRYNTSEPIYFGAKIKRSQSNSFASGGAGYILSKEALRRFATIALKNQSICDVKATEGKEDINIASCLNKVGVTLKDSRDEKGKERFLPFSPAFHTVPGTISDHWYYRNIYYKAHKGAECCSDTVISFHYVSPNEMYIYNYLLYQVRIHGTSPSIFPEHWTAPPPPDPEGKEPPWIGIRAERIKAKELEKKNTKKTR</sequence>
<dbReference type="FunFam" id="3.90.550.50:FF:000017">
    <property type="entry name" value="Glycoprotein-N-acetylgalactosamine 3-beta-galactosyltransferase 1"/>
    <property type="match status" value="1"/>
</dbReference>
<evidence type="ECO:0000259" key="24">
    <source>
        <dbReference type="Pfam" id="PF02434"/>
    </source>
</evidence>
<dbReference type="Gene3D" id="3.90.550.50">
    <property type="match status" value="1"/>
</dbReference>
<keyword evidence="16" id="KW-0325">Glycoprotein</keyword>
<comment type="subunit">
    <text evidence="5">Homodimer; disulfide-linked.</text>
</comment>
<keyword evidence="15" id="KW-1015">Disulfide bond</keyword>
<keyword evidence="13 23" id="KW-1133">Transmembrane helix</keyword>
<dbReference type="Proteomes" id="UP001187531">
    <property type="component" value="Unassembled WGS sequence"/>
</dbReference>
<evidence type="ECO:0000256" key="18">
    <source>
        <dbReference type="ARBA" id="ARBA00040898"/>
    </source>
</evidence>
<evidence type="ECO:0000256" key="15">
    <source>
        <dbReference type="ARBA" id="ARBA00023157"/>
    </source>
</evidence>
<evidence type="ECO:0000256" key="10">
    <source>
        <dbReference type="ARBA" id="ARBA00022723"/>
    </source>
</evidence>
<evidence type="ECO:0000256" key="14">
    <source>
        <dbReference type="ARBA" id="ARBA00023136"/>
    </source>
</evidence>
<evidence type="ECO:0000256" key="21">
    <source>
        <dbReference type="ARBA" id="ARBA00043065"/>
    </source>
</evidence>
<evidence type="ECO:0000256" key="17">
    <source>
        <dbReference type="ARBA" id="ARBA00023211"/>
    </source>
</evidence>
<dbReference type="InterPro" id="IPR026050">
    <property type="entry name" value="C1GALT1/C1GALT1_chp1"/>
</dbReference>
<comment type="subcellular location">
    <subcellularLocation>
        <location evidence="2">Membrane</location>
        <topology evidence="2">Single-pass type II membrane protein</topology>
    </subcellularLocation>
</comment>
<keyword evidence="7" id="KW-0328">Glycosyltransferase</keyword>
<evidence type="ECO:0000256" key="23">
    <source>
        <dbReference type="SAM" id="Phobius"/>
    </source>
</evidence>
<evidence type="ECO:0000256" key="7">
    <source>
        <dbReference type="ARBA" id="ARBA00022676"/>
    </source>
</evidence>
<dbReference type="GO" id="GO:0016020">
    <property type="term" value="C:membrane"/>
    <property type="evidence" value="ECO:0007669"/>
    <property type="project" value="UniProtKB-SubCell"/>
</dbReference>
<keyword evidence="14 23" id="KW-0472">Membrane</keyword>
<feature type="non-terminal residue" evidence="25">
    <location>
        <position position="404"/>
    </location>
</feature>
<evidence type="ECO:0000256" key="2">
    <source>
        <dbReference type="ARBA" id="ARBA00004606"/>
    </source>
</evidence>
<evidence type="ECO:0000256" key="16">
    <source>
        <dbReference type="ARBA" id="ARBA00023180"/>
    </source>
</evidence>
<dbReference type="Pfam" id="PF02434">
    <property type="entry name" value="Fringe"/>
    <property type="match status" value="1"/>
</dbReference>
<evidence type="ECO:0000256" key="9">
    <source>
        <dbReference type="ARBA" id="ARBA00022692"/>
    </source>
</evidence>
<evidence type="ECO:0000256" key="11">
    <source>
        <dbReference type="ARBA" id="ARBA00022741"/>
    </source>
</evidence>
<dbReference type="GO" id="GO:0000166">
    <property type="term" value="F:nucleotide binding"/>
    <property type="evidence" value="ECO:0007669"/>
    <property type="project" value="UniProtKB-KW"/>
</dbReference>
<dbReference type="EMBL" id="JAVRJZ010000008">
    <property type="protein sequence ID" value="KAK2719736.1"/>
    <property type="molecule type" value="Genomic_DNA"/>
</dbReference>
<evidence type="ECO:0000256" key="1">
    <source>
        <dbReference type="ARBA" id="ARBA00001936"/>
    </source>
</evidence>
<protein>
    <recommendedName>
        <fullName evidence="18">Glycoprotein-N-acetylgalactosamine 3-beta-galactosyltransferase 1</fullName>
        <ecNumber evidence="6">2.4.1.122</ecNumber>
    </recommendedName>
    <alternativeName>
        <fullName evidence="20">Core 1 O-glycan T-synthase</fullName>
    </alternativeName>
    <alternativeName>
        <fullName evidence="21">Core 1 UDP-galactose:N-acetylgalactosamine-alpha-R beta 1,3-galactosyltransferase 1</fullName>
    </alternativeName>
    <alternativeName>
        <fullName evidence="19">Core 1 beta1,3-galactosyltransferase 1</fullName>
    </alternativeName>
</protein>
<evidence type="ECO:0000256" key="20">
    <source>
        <dbReference type="ARBA" id="ARBA00042009"/>
    </source>
</evidence>
<keyword evidence="9 23" id="KW-0812">Transmembrane</keyword>
<comment type="cofactor">
    <cofactor evidence="1">
        <name>Mn(2+)</name>
        <dbReference type="ChEBI" id="CHEBI:29035"/>
    </cofactor>
</comment>
<keyword evidence="26" id="KW-1185">Reference proteome</keyword>
<organism evidence="25 26">
    <name type="scientific">Artemia franciscana</name>
    <name type="common">Brine shrimp</name>
    <name type="synonym">Artemia sanfranciscana</name>
    <dbReference type="NCBI Taxonomy" id="6661"/>
    <lineage>
        <taxon>Eukaryota</taxon>
        <taxon>Metazoa</taxon>
        <taxon>Ecdysozoa</taxon>
        <taxon>Arthropoda</taxon>
        <taxon>Crustacea</taxon>
        <taxon>Branchiopoda</taxon>
        <taxon>Anostraca</taxon>
        <taxon>Artemiidae</taxon>
        <taxon>Artemia</taxon>
    </lineage>
</organism>
<keyword evidence="17" id="KW-0464">Manganese</keyword>
<accession>A0AA88I4M2</accession>
<dbReference type="EC" id="2.4.1.122" evidence="6"/>
<evidence type="ECO:0000256" key="4">
    <source>
        <dbReference type="ARBA" id="ARBA00006462"/>
    </source>
</evidence>
<dbReference type="InterPro" id="IPR003378">
    <property type="entry name" value="Fringe-like_glycosylTrfase"/>
</dbReference>
<evidence type="ECO:0000256" key="12">
    <source>
        <dbReference type="ARBA" id="ARBA00022968"/>
    </source>
</evidence>
<dbReference type="PANTHER" id="PTHR23033">
    <property type="entry name" value="BETA1,3-GALACTOSYLTRANSFERASE"/>
    <property type="match status" value="1"/>
</dbReference>
<keyword evidence="12" id="KW-0735">Signal-anchor</keyword>
<feature type="transmembrane region" description="Helical" evidence="23">
    <location>
        <begin position="27"/>
        <end position="49"/>
    </location>
</feature>
<keyword evidence="11" id="KW-0547">Nucleotide-binding</keyword>
<name>A0AA88I4M2_ARTSF</name>
<evidence type="ECO:0000256" key="22">
    <source>
        <dbReference type="ARBA" id="ARBA00059245"/>
    </source>
</evidence>
<dbReference type="GO" id="GO:0030145">
    <property type="term" value="F:manganese ion binding"/>
    <property type="evidence" value="ECO:0007669"/>
    <property type="project" value="UniProtKB-ARBA"/>
</dbReference>
<comment type="similarity">
    <text evidence="4">Belongs to the glycosyltransferase 31 family. Beta3-Gal-T subfamily.</text>
</comment>
<evidence type="ECO:0000256" key="5">
    <source>
        <dbReference type="ARBA" id="ARBA00011748"/>
    </source>
</evidence>